<dbReference type="CDD" id="cd23507">
    <property type="entry name" value="hydrophobin_I"/>
    <property type="match status" value="1"/>
</dbReference>
<evidence type="ECO:0000313" key="8">
    <source>
        <dbReference type="EMBL" id="KAG7087200.1"/>
    </source>
</evidence>
<dbReference type="GO" id="GO:0009277">
    <property type="term" value="C:fungal-type cell wall"/>
    <property type="evidence" value="ECO:0007669"/>
    <property type="project" value="InterPro"/>
</dbReference>
<dbReference type="Proteomes" id="UP001049176">
    <property type="component" value="Chromosome 9"/>
</dbReference>
<name>A0A9P7UMR3_9AGAR</name>
<reference evidence="8" key="1">
    <citation type="journal article" date="2021" name="Genome Biol. Evol.">
        <title>The assembled and annotated genome of the fairy-ring fungus Marasmius oreades.</title>
        <authorList>
            <person name="Hiltunen M."/>
            <person name="Ament-Velasquez S.L."/>
            <person name="Johannesson H."/>
        </authorList>
    </citation>
    <scope>NUCLEOTIDE SEQUENCE</scope>
    <source>
        <strain evidence="8">03SP1</strain>
    </source>
</reference>
<keyword evidence="9" id="KW-1185">Reference proteome</keyword>
<evidence type="ECO:0000256" key="3">
    <source>
        <dbReference type="ARBA" id="ARBA00022512"/>
    </source>
</evidence>
<evidence type="ECO:0000256" key="6">
    <source>
        <dbReference type="ARBA" id="ARBA00093546"/>
    </source>
</evidence>
<dbReference type="RefSeq" id="XP_043003671.1">
    <property type="nucleotide sequence ID" value="XM_043158326.1"/>
</dbReference>
<evidence type="ECO:0000256" key="7">
    <source>
        <dbReference type="RuleBase" id="RU365009"/>
    </source>
</evidence>
<dbReference type="GO" id="GO:0005199">
    <property type="term" value="F:structural constituent of cell wall"/>
    <property type="evidence" value="ECO:0007669"/>
    <property type="project" value="InterPro"/>
</dbReference>
<keyword evidence="4 7" id="KW-0964">Secreted</keyword>
<sequence length="98" mass="10044">MLFKSFLTVSTLTTLALATDCLQCCQKTSQGGDPLLQSLLTLLGIVLTNPNVLVGINCSPINPIVAGATGACAPGTTVICNDNTHVPAIAIDCFPVTI</sequence>
<comment type="subunit">
    <text evidence="6">Self-assembles to form functional amyloid fibrils called rodlets. Self-assembly into fibrillar rodlets occurs spontaneously at hydrophobic:hydrophilic interfaces and the rodlets further associate laterally to form amphipathic monolayers.</text>
</comment>
<protein>
    <recommendedName>
        <fullName evidence="7">Hydrophobin</fullName>
    </recommendedName>
</protein>
<organism evidence="8 9">
    <name type="scientific">Marasmius oreades</name>
    <name type="common">fairy-ring Marasmius</name>
    <dbReference type="NCBI Taxonomy" id="181124"/>
    <lineage>
        <taxon>Eukaryota</taxon>
        <taxon>Fungi</taxon>
        <taxon>Dikarya</taxon>
        <taxon>Basidiomycota</taxon>
        <taxon>Agaricomycotina</taxon>
        <taxon>Agaricomycetes</taxon>
        <taxon>Agaricomycetidae</taxon>
        <taxon>Agaricales</taxon>
        <taxon>Marasmiineae</taxon>
        <taxon>Marasmiaceae</taxon>
        <taxon>Marasmius</taxon>
    </lineage>
</organism>
<dbReference type="OrthoDB" id="4225815at2759"/>
<evidence type="ECO:0000256" key="2">
    <source>
        <dbReference type="ARBA" id="ARBA00010446"/>
    </source>
</evidence>
<dbReference type="EMBL" id="CM032189">
    <property type="protein sequence ID" value="KAG7087200.1"/>
    <property type="molecule type" value="Genomic_DNA"/>
</dbReference>
<keyword evidence="3 7" id="KW-0134">Cell wall</keyword>
<dbReference type="Pfam" id="PF01185">
    <property type="entry name" value="Hydrophobin"/>
    <property type="match status" value="1"/>
</dbReference>
<dbReference type="InterPro" id="IPR001338">
    <property type="entry name" value="Class_I_Hydrophobin"/>
</dbReference>
<evidence type="ECO:0000256" key="5">
    <source>
        <dbReference type="ARBA" id="ARBA00023157"/>
    </source>
</evidence>
<keyword evidence="5 7" id="KW-1015">Disulfide bond</keyword>
<evidence type="ECO:0000256" key="1">
    <source>
        <dbReference type="ARBA" id="ARBA00004191"/>
    </source>
</evidence>
<dbReference type="AlphaFoldDB" id="A0A9P7UMR3"/>
<proteinExistence type="inferred from homology"/>
<comment type="subcellular location">
    <subcellularLocation>
        <location evidence="1 7">Secreted</location>
        <location evidence="1 7">Cell wall</location>
    </subcellularLocation>
</comment>
<gene>
    <name evidence="8" type="ORF">E1B28_013181</name>
</gene>
<feature type="chain" id="PRO_5040541970" description="Hydrophobin" evidence="7">
    <location>
        <begin position="19"/>
        <end position="98"/>
    </location>
</feature>
<comment type="caution">
    <text evidence="8">The sequence shown here is derived from an EMBL/GenBank/DDBJ whole genome shotgun (WGS) entry which is preliminary data.</text>
</comment>
<dbReference type="KEGG" id="more:E1B28_013181"/>
<dbReference type="SMART" id="SM00075">
    <property type="entry name" value="HYDRO"/>
    <property type="match status" value="1"/>
</dbReference>
<comment type="similarity">
    <text evidence="2 7">Belongs to the fungal hydrophobin family.</text>
</comment>
<evidence type="ECO:0000313" key="9">
    <source>
        <dbReference type="Proteomes" id="UP001049176"/>
    </source>
</evidence>
<accession>A0A9P7UMR3</accession>
<evidence type="ECO:0000256" key="4">
    <source>
        <dbReference type="ARBA" id="ARBA00022525"/>
    </source>
</evidence>
<feature type="signal peptide" evidence="7">
    <location>
        <begin position="1"/>
        <end position="18"/>
    </location>
</feature>
<keyword evidence="7" id="KW-0732">Signal</keyword>
<dbReference type="GeneID" id="66082256"/>